<dbReference type="InterPro" id="IPR019165">
    <property type="entry name" value="Peptidase_M76_ATP23"/>
</dbReference>
<proteinExistence type="inferred from homology"/>
<organism evidence="3 4">
    <name type="scientific">Bonamia ostreae</name>
    <dbReference type="NCBI Taxonomy" id="126728"/>
    <lineage>
        <taxon>Eukaryota</taxon>
        <taxon>Sar</taxon>
        <taxon>Rhizaria</taxon>
        <taxon>Endomyxa</taxon>
        <taxon>Ascetosporea</taxon>
        <taxon>Haplosporida</taxon>
        <taxon>Bonamia</taxon>
    </lineage>
</organism>
<protein>
    <recommendedName>
        <fullName evidence="1">Mitochondrial inner membrane protease ATP23</fullName>
        <ecNumber evidence="1">3.4.24.-</ecNumber>
    </recommendedName>
</protein>
<keyword evidence="1" id="KW-0479">Metal-binding</keyword>
<dbReference type="Pfam" id="PF09768">
    <property type="entry name" value="Peptidase_M76"/>
    <property type="match status" value="1"/>
</dbReference>
<comment type="similarity">
    <text evidence="1">Belongs to the peptidase M76 family.</text>
</comment>
<dbReference type="EMBL" id="JBDODL010001636">
    <property type="protein sequence ID" value="MES1921692.1"/>
    <property type="molecule type" value="Genomic_DNA"/>
</dbReference>
<comment type="caution">
    <text evidence="3">The sequence shown here is derived from an EMBL/GenBank/DDBJ whole genome shotgun (WGS) entry which is preliminary data.</text>
</comment>
<keyword evidence="4" id="KW-1185">Reference proteome</keyword>
<feature type="non-terminal residue" evidence="3">
    <location>
        <position position="161"/>
    </location>
</feature>
<accession>A0ABV2APS9</accession>
<name>A0ABV2APS9_9EUKA</name>
<dbReference type="Proteomes" id="UP001439008">
    <property type="component" value="Unassembled WGS sequence"/>
</dbReference>
<keyword evidence="1" id="KW-0482">Metalloprotease</keyword>
<keyword evidence="1" id="KW-0645">Protease</keyword>
<gene>
    <name evidence="3" type="ORF">MHBO_003222</name>
</gene>
<evidence type="ECO:0000256" key="2">
    <source>
        <dbReference type="SAM" id="Coils"/>
    </source>
</evidence>
<sequence length="161" mass="18505">MKFAIKMALANKKNVDLIQEINRLRKEKNKGELEIVIATTPMALLGVFDSKNDRIFLSNRLGILTASSTIYHELIHAYDHENGGDISLMKNRVCTEIRAYSISEAYFGIFNRKKKRVGKMAARTLDSVYKNLETDGNKDENLLEMKKLILRSMKNCYKNKN</sequence>
<keyword evidence="1" id="KW-0378">Hydrolase</keyword>
<evidence type="ECO:0000313" key="3">
    <source>
        <dbReference type="EMBL" id="MES1921692.1"/>
    </source>
</evidence>
<evidence type="ECO:0000313" key="4">
    <source>
        <dbReference type="Proteomes" id="UP001439008"/>
    </source>
</evidence>
<evidence type="ECO:0000256" key="1">
    <source>
        <dbReference type="RuleBase" id="RU364057"/>
    </source>
</evidence>
<keyword evidence="2" id="KW-0175">Coiled coil</keyword>
<feature type="coiled-coil region" evidence="2">
    <location>
        <begin position="7"/>
        <end position="34"/>
    </location>
</feature>
<reference evidence="3 4" key="1">
    <citation type="journal article" date="2024" name="BMC Biol.">
        <title>Comparative genomics of Ascetosporea gives new insight into the evolutionary basis for animal parasitism in Rhizaria.</title>
        <authorList>
            <person name="Hiltunen Thoren M."/>
            <person name="Onut-Brannstrom I."/>
            <person name="Alfjorden A."/>
            <person name="Peckova H."/>
            <person name="Swords F."/>
            <person name="Hooper C."/>
            <person name="Holzer A.S."/>
            <person name="Bass D."/>
            <person name="Burki F."/>
        </authorList>
    </citation>
    <scope>NUCLEOTIDE SEQUENCE [LARGE SCALE GENOMIC DNA]</scope>
    <source>
        <strain evidence="3">20-A016</strain>
    </source>
</reference>
<dbReference type="EC" id="3.4.24.-" evidence="1"/>